<gene>
    <name evidence="2" type="ORF">AB5J49_39860</name>
</gene>
<name>A0AB39Q9S3_9ACTN</name>
<dbReference type="Gene3D" id="3.40.50.11530">
    <property type="match status" value="1"/>
</dbReference>
<reference evidence="2" key="1">
    <citation type="submission" date="2024-07" db="EMBL/GenBank/DDBJ databases">
        <authorList>
            <person name="Yu S.T."/>
        </authorList>
    </citation>
    <scope>NUCLEOTIDE SEQUENCE</scope>
    <source>
        <strain evidence="2">R28</strain>
    </source>
</reference>
<proteinExistence type="predicted"/>
<dbReference type="InterPro" id="IPR035897">
    <property type="entry name" value="Toll_tir_struct_dom_sf"/>
</dbReference>
<evidence type="ECO:0000313" key="2">
    <source>
        <dbReference type="EMBL" id="XDQ39026.1"/>
    </source>
</evidence>
<organism evidence="2">
    <name type="scientific">Streptomyces sp. R28</name>
    <dbReference type="NCBI Taxonomy" id="3238628"/>
    <lineage>
        <taxon>Bacteria</taxon>
        <taxon>Bacillati</taxon>
        <taxon>Actinomycetota</taxon>
        <taxon>Actinomycetes</taxon>
        <taxon>Kitasatosporales</taxon>
        <taxon>Streptomycetaceae</taxon>
        <taxon>Streptomyces</taxon>
    </lineage>
</organism>
<dbReference type="InterPro" id="IPR000157">
    <property type="entry name" value="TIR_dom"/>
</dbReference>
<dbReference type="SUPFAM" id="SSF52200">
    <property type="entry name" value="Toll/Interleukin receptor TIR domain"/>
    <property type="match status" value="1"/>
</dbReference>
<dbReference type="Pfam" id="PF20028">
    <property type="entry name" value="VMAP-C"/>
    <property type="match status" value="1"/>
</dbReference>
<protein>
    <submittedName>
        <fullName evidence="2">TIR domain-containing protein</fullName>
    </submittedName>
</protein>
<dbReference type="InterPro" id="IPR045450">
    <property type="entry name" value="VMAP_C"/>
</dbReference>
<dbReference type="AlphaFoldDB" id="A0AB39Q9S3"/>
<dbReference type="RefSeq" id="WP_369173758.1">
    <property type="nucleotide sequence ID" value="NZ_CP163439.1"/>
</dbReference>
<accession>A0AB39Q9S3</accession>
<dbReference type="EMBL" id="CP163439">
    <property type="protein sequence ID" value="XDQ39026.1"/>
    <property type="molecule type" value="Genomic_DNA"/>
</dbReference>
<feature type="domain" description="SEFIR" evidence="1">
    <location>
        <begin position="12"/>
        <end position="154"/>
    </location>
</feature>
<evidence type="ECO:0000259" key="1">
    <source>
        <dbReference type="PROSITE" id="PS51534"/>
    </source>
</evidence>
<sequence length="606" mass="67354">MGHGGNAAERQRPRVFISYAHDDEAHIEQVETLYELLRKRGGLDARLDLYAAGTPQDWARWMERQCADADYTLVIASPQYKLRAERGERDGVGRGVGWESRLLRNRVYNDSETWFEKILLILLPGRREQELPAFLVAEQVSHFKVPSLDAAGIEELVRYMWHQPYRVEPALGPIPAFGIRPPLVPASGQPRVVDATSGAAEPVVRDLDGCPGGLDEAAWRQLAQLLGGVRPESWAGQAYHWSFGATGSPGRAAAPFGTPDGDLYAWAEDLGERRHTPGTVPKPVTFAHALAAGYAAGESPADLGRARALASWVDRFLDSRALPMLPDAPGIKRGEATLTVRLTEHPQRQDRFYAEIWLRTTDGRQPRRLQPPEESGSLAVDMDGARDLLQESMRNLAGALADGEQGLGSKLERIEFAVFDGLLEETFEQWPLRLRSGPCPIGKLYEVVVRCPDQRWEFDLPQLWARRWDWLTERSRHDERPTAWVADEDIACLNEHIGAWRKNDRLACVAVSMSPAQEGVYAALDVGMPIVVWQRDGHRGDPTVPPLNTLLALDKVADVADLPETVAQLRRSTHLPEAARSSVVLLWDDPYHSPAADPLSDANLIA</sequence>
<dbReference type="PROSITE" id="PS51534">
    <property type="entry name" value="SEFIR"/>
    <property type="match status" value="1"/>
</dbReference>
<dbReference type="InterPro" id="IPR013568">
    <property type="entry name" value="SEFIR_dom"/>
</dbReference>
<dbReference type="GO" id="GO:0007165">
    <property type="term" value="P:signal transduction"/>
    <property type="evidence" value="ECO:0007669"/>
    <property type="project" value="InterPro"/>
</dbReference>
<dbReference type="Pfam" id="PF13676">
    <property type="entry name" value="TIR_2"/>
    <property type="match status" value="1"/>
</dbReference>